<accession>A0ABD3QV20</accession>
<comment type="caution">
    <text evidence="3">The sequence shown here is derived from an EMBL/GenBank/DDBJ whole genome shotgun (WGS) entry which is preliminary data.</text>
</comment>
<organism evidence="3 4">
    <name type="scientific">Stephanodiscus triporus</name>
    <dbReference type="NCBI Taxonomy" id="2934178"/>
    <lineage>
        <taxon>Eukaryota</taxon>
        <taxon>Sar</taxon>
        <taxon>Stramenopiles</taxon>
        <taxon>Ochrophyta</taxon>
        <taxon>Bacillariophyta</taxon>
        <taxon>Coscinodiscophyceae</taxon>
        <taxon>Thalassiosirophycidae</taxon>
        <taxon>Stephanodiscales</taxon>
        <taxon>Stephanodiscaceae</taxon>
        <taxon>Stephanodiscus</taxon>
    </lineage>
</organism>
<dbReference type="PROSITE" id="PS51186">
    <property type="entry name" value="GNAT"/>
    <property type="match status" value="1"/>
</dbReference>
<feature type="chain" id="PRO_5044750011" description="N-acetyltransferase domain-containing protein" evidence="1">
    <location>
        <begin position="22"/>
        <end position="371"/>
    </location>
</feature>
<gene>
    <name evidence="3" type="ORF">ACHAW5_005886</name>
</gene>
<evidence type="ECO:0000313" key="4">
    <source>
        <dbReference type="Proteomes" id="UP001530315"/>
    </source>
</evidence>
<evidence type="ECO:0000256" key="1">
    <source>
        <dbReference type="SAM" id="SignalP"/>
    </source>
</evidence>
<dbReference type="Proteomes" id="UP001530315">
    <property type="component" value="Unassembled WGS sequence"/>
</dbReference>
<dbReference type="EMBL" id="JALLAZ020000090">
    <property type="protein sequence ID" value="KAL3804288.1"/>
    <property type="molecule type" value="Genomic_DNA"/>
</dbReference>
<dbReference type="AlphaFoldDB" id="A0ABD3QV20"/>
<sequence>MVYRLGILLISLAAIKFDASAMSVIIDASLTEANPKRIIPSFAPSINPSEYDVRSINPARRIWSQQFRIRRARIADLDAVSTMLAMESVPSDHKHNWNDDMKRLRAKSELRRQLFHRLAALEAGRETASRLKEQYTLTDDYDYLRSLSDDYDACHQLWRYDNFRSKVQTAVAHSQENNAWRFHNFDLAPRMELLNHVMTSVVDLSSGEVVGFCEVALLPCPTIDTSRVVHDGTHSTRQLQIAQYIDRGMQDDVPGIAYAPHMNHGETTRSYSEHNSRHDKEVGSITFTPAIVNLVTSPSHRRMGIASRLLKFASKFTITYWRSSRHDKGSTGLGLYVHPENESALRLYTKVGFSLISSDVVDGFMYKRLRK</sequence>
<proteinExistence type="predicted"/>
<evidence type="ECO:0000259" key="2">
    <source>
        <dbReference type="PROSITE" id="PS51186"/>
    </source>
</evidence>
<feature type="domain" description="N-acetyltransferase" evidence="2">
    <location>
        <begin position="227"/>
        <end position="370"/>
    </location>
</feature>
<dbReference type="InterPro" id="IPR016181">
    <property type="entry name" value="Acyl_CoA_acyltransferase"/>
</dbReference>
<protein>
    <recommendedName>
        <fullName evidence="2">N-acetyltransferase domain-containing protein</fullName>
    </recommendedName>
</protein>
<feature type="signal peptide" evidence="1">
    <location>
        <begin position="1"/>
        <end position="21"/>
    </location>
</feature>
<dbReference type="SUPFAM" id="SSF55729">
    <property type="entry name" value="Acyl-CoA N-acyltransferases (Nat)"/>
    <property type="match status" value="1"/>
</dbReference>
<keyword evidence="1" id="KW-0732">Signal</keyword>
<evidence type="ECO:0000313" key="3">
    <source>
        <dbReference type="EMBL" id="KAL3804288.1"/>
    </source>
</evidence>
<reference evidence="3 4" key="1">
    <citation type="submission" date="2024-10" db="EMBL/GenBank/DDBJ databases">
        <title>Updated reference genomes for cyclostephanoid diatoms.</title>
        <authorList>
            <person name="Roberts W.R."/>
            <person name="Alverson A.J."/>
        </authorList>
    </citation>
    <scope>NUCLEOTIDE SEQUENCE [LARGE SCALE GENOMIC DNA]</scope>
    <source>
        <strain evidence="3 4">AJA276-08</strain>
    </source>
</reference>
<name>A0ABD3QV20_9STRA</name>
<dbReference type="InterPro" id="IPR000182">
    <property type="entry name" value="GNAT_dom"/>
</dbReference>
<dbReference type="Gene3D" id="3.40.630.30">
    <property type="match status" value="1"/>
</dbReference>
<dbReference type="Pfam" id="PF13508">
    <property type="entry name" value="Acetyltransf_7"/>
    <property type="match status" value="1"/>
</dbReference>
<dbReference type="CDD" id="cd04301">
    <property type="entry name" value="NAT_SF"/>
    <property type="match status" value="1"/>
</dbReference>
<keyword evidence="4" id="KW-1185">Reference proteome</keyword>